<dbReference type="InterPro" id="IPR002885">
    <property type="entry name" value="PPR_rpt"/>
</dbReference>
<protein>
    <recommendedName>
        <fullName evidence="6">Pentatricopeptide repeat-containing protein</fullName>
    </recommendedName>
</protein>
<dbReference type="Proteomes" id="UP000734854">
    <property type="component" value="Unassembled WGS sequence"/>
</dbReference>
<dbReference type="PANTHER" id="PTHR47933">
    <property type="entry name" value="PENTATRICOPEPTIDE REPEAT-CONTAINING PROTEIN 1, MITOCHONDRIAL"/>
    <property type="match status" value="1"/>
</dbReference>
<evidence type="ECO:0000313" key="5">
    <source>
        <dbReference type="Proteomes" id="UP000734854"/>
    </source>
</evidence>
<evidence type="ECO:0000256" key="1">
    <source>
        <dbReference type="ARBA" id="ARBA00022737"/>
    </source>
</evidence>
<feature type="repeat" description="PPR" evidence="2">
    <location>
        <begin position="286"/>
        <end position="320"/>
    </location>
</feature>
<dbReference type="Pfam" id="PF13041">
    <property type="entry name" value="PPR_2"/>
    <property type="match status" value="3"/>
</dbReference>
<keyword evidence="1" id="KW-0677">Repeat</keyword>
<dbReference type="PROSITE" id="PS51375">
    <property type="entry name" value="PPR"/>
    <property type="match status" value="6"/>
</dbReference>
<dbReference type="EMBL" id="JACMSC010000006">
    <property type="protein sequence ID" value="KAG6518398.1"/>
    <property type="molecule type" value="Genomic_DNA"/>
</dbReference>
<comment type="caution">
    <text evidence="4">The sequence shown here is derived from an EMBL/GenBank/DDBJ whole genome shotgun (WGS) entry which is preliminary data.</text>
</comment>
<dbReference type="GO" id="GO:0003729">
    <property type="term" value="F:mRNA binding"/>
    <property type="evidence" value="ECO:0007669"/>
    <property type="project" value="TreeGrafter"/>
</dbReference>
<dbReference type="InterPro" id="IPR051240">
    <property type="entry name" value="Mito_RNA-Proc/Resp"/>
</dbReference>
<dbReference type="Pfam" id="PF01535">
    <property type="entry name" value="PPR"/>
    <property type="match status" value="2"/>
</dbReference>
<feature type="region of interest" description="Disordered" evidence="3">
    <location>
        <begin position="49"/>
        <end position="70"/>
    </location>
</feature>
<accession>A0A8J5H202</accession>
<feature type="repeat" description="PPR" evidence="2">
    <location>
        <begin position="394"/>
        <end position="428"/>
    </location>
</feature>
<sequence>MECRSEIEFVKLYQYSSIFLIIFSTASDVPSFFNPLFYSSSSDLPVHPYSSSSEPPAADEYSSGSVNDGGKGGDFGPASNKIYEAIMSSSGSSGKLEDALDSLAIVLTTGLVDDVLQMLRYEEKLAFRFFTWAGHQDGYTHVPSTFNFMIDVLSNTRYKSKQFGVVCDILDHMKRSSKKSVPVNALVTILQTYTENHLTHIKKFAKKRRIRMKTPPATDAFNLLLDALCKCYLVKEADTMFHRLKNKVTPNAGTYNIMFFGWCRVRNPKQAIKLLEEMIQMGHKPENFTYNAAIDSFCSAGMISEAEELFEFMRTEGSTISSPTAKTYSIMIVAFAKFDKMDACFTLLSDMKTRGCLPDVSTYKEIIEGMCLAGNIEAAYKVLLEMAETGFRPDILTYNCFLKVLCDLKKDEEALLLCDKMIEAGCEPSIHTYNMLMKMYFEMGEPDRAIDMWQEMNRRRCTYAADTYCIMIDGLFNCDRAEGACCLLDEIIERRIKLSYSGFDAILLRLSEIGNLSAIHRLSEHMRTFYNVAMARRFAVREKKKRISLRRI</sequence>
<name>A0A8J5H202_ZINOF</name>
<evidence type="ECO:0000313" key="4">
    <source>
        <dbReference type="EMBL" id="KAG6518398.1"/>
    </source>
</evidence>
<feature type="repeat" description="PPR" evidence="2">
    <location>
        <begin position="429"/>
        <end position="463"/>
    </location>
</feature>
<reference evidence="4 5" key="1">
    <citation type="submission" date="2020-08" db="EMBL/GenBank/DDBJ databases">
        <title>Plant Genome Project.</title>
        <authorList>
            <person name="Zhang R.-G."/>
        </authorList>
    </citation>
    <scope>NUCLEOTIDE SEQUENCE [LARGE SCALE GENOMIC DNA]</scope>
    <source>
        <tissue evidence="4">Rhizome</tissue>
    </source>
</reference>
<proteinExistence type="predicted"/>
<gene>
    <name evidence="4" type="ORF">ZIOFF_021873</name>
</gene>
<evidence type="ECO:0000256" key="3">
    <source>
        <dbReference type="SAM" id="MobiDB-lite"/>
    </source>
</evidence>
<keyword evidence="5" id="KW-1185">Reference proteome</keyword>
<organism evidence="4 5">
    <name type="scientific">Zingiber officinale</name>
    <name type="common">Ginger</name>
    <name type="synonym">Amomum zingiber</name>
    <dbReference type="NCBI Taxonomy" id="94328"/>
    <lineage>
        <taxon>Eukaryota</taxon>
        <taxon>Viridiplantae</taxon>
        <taxon>Streptophyta</taxon>
        <taxon>Embryophyta</taxon>
        <taxon>Tracheophyta</taxon>
        <taxon>Spermatophyta</taxon>
        <taxon>Magnoliopsida</taxon>
        <taxon>Liliopsida</taxon>
        <taxon>Zingiberales</taxon>
        <taxon>Zingiberaceae</taxon>
        <taxon>Zingiber</taxon>
    </lineage>
</organism>
<feature type="repeat" description="PPR" evidence="2">
    <location>
        <begin position="359"/>
        <end position="393"/>
    </location>
</feature>
<dbReference type="NCBIfam" id="TIGR00756">
    <property type="entry name" value="PPR"/>
    <property type="match status" value="7"/>
</dbReference>
<dbReference type="InterPro" id="IPR011990">
    <property type="entry name" value="TPR-like_helical_dom_sf"/>
</dbReference>
<dbReference type="PANTHER" id="PTHR47933:SF11">
    <property type="entry name" value="PENTATRICOPEPTIDE REPEAT-CONTAINING PROTEIN 2"/>
    <property type="match status" value="1"/>
</dbReference>
<feature type="repeat" description="PPR" evidence="2">
    <location>
        <begin position="324"/>
        <end position="358"/>
    </location>
</feature>
<dbReference type="Gene3D" id="1.25.40.10">
    <property type="entry name" value="Tetratricopeptide repeat domain"/>
    <property type="match status" value="3"/>
</dbReference>
<feature type="repeat" description="PPR" evidence="2">
    <location>
        <begin position="251"/>
        <end position="285"/>
    </location>
</feature>
<evidence type="ECO:0008006" key="6">
    <source>
        <dbReference type="Google" id="ProtNLM"/>
    </source>
</evidence>
<evidence type="ECO:0000256" key="2">
    <source>
        <dbReference type="PROSITE-ProRule" id="PRU00708"/>
    </source>
</evidence>
<dbReference type="AlphaFoldDB" id="A0A8J5H202"/>